<evidence type="ECO:0000313" key="5">
    <source>
        <dbReference type="Proteomes" id="UP000313066"/>
    </source>
</evidence>
<evidence type="ECO:0000313" key="4">
    <source>
        <dbReference type="EMBL" id="KAB8182863.1"/>
    </source>
</evidence>
<comment type="caution">
    <text evidence="4">The sequence shown here is derived from an EMBL/GenBank/DDBJ whole genome shotgun (WGS) entry which is preliminary data.</text>
</comment>
<dbReference type="PANTHER" id="PTHR11091">
    <property type="entry name" value="OXIDOREDUCTASE-RELATED"/>
    <property type="match status" value="1"/>
</dbReference>
<dbReference type="GO" id="GO:0016491">
    <property type="term" value="F:oxidoreductase activity"/>
    <property type="evidence" value="ECO:0007669"/>
    <property type="project" value="UniProtKB-KW"/>
</dbReference>
<dbReference type="EMBL" id="VDMA02000012">
    <property type="protein sequence ID" value="KAB8182863.1"/>
    <property type="molecule type" value="Genomic_DNA"/>
</dbReference>
<evidence type="ECO:0000256" key="2">
    <source>
        <dbReference type="ARBA" id="ARBA00023002"/>
    </source>
</evidence>
<dbReference type="InterPro" id="IPR043144">
    <property type="entry name" value="Mal/L-sulf/L-lact_DH-like_ah"/>
</dbReference>
<dbReference type="Gene3D" id="3.40.50.300">
    <property type="entry name" value="P-loop containing nucleotide triphosphate hydrolases"/>
    <property type="match status" value="1"/>
</dbReference>
<evidence type="ECO:0000256" key="3">
    <source>
        <dbReference type="SAM" id="MobiDB-lite"/>
    </source>
</evidence>
<feature type="region of interest" description="Disordered" evidence="3">
    <location>
        <begin position="468"/>
        <end position="487"/>
    </location>
</feature>
<dbReference type="SUPFAM" id="SSF89733">
    <property type="entry name" value="L-sulfolactate dehydrogenase-like"/>
    <property type="match status" value="1"/>
</dbReference>
<dbReference type="InterPro" id="IPR003767">
    <property type="entry name" value="Malate/L-lactate_DH-like"/>
</dbReference>
<dbReference type="PANTHER" id="PTHR11091:SF0">
    <property type="entry name" value="MALATE DEHYDROGENASE"/>
    <property type="match status" value="1"/>
</dbReference>
<dbReference type="Gene3D" id="3.30.1370.60">
    <property type="entry name" value="Hypothetical oxidoreductase yiak, domain 2"/>
    <property type="match status" value="1"/>
</dbReference>
<sequence length="505" mass="51864">MTPPTTTGLASAASHLPLVLELQDVVLSVGPPGAERVLLRGADLRIREGEKVLLSGLDGEARSSLTALLDGRMPPTYGTVRVGPVRSGRLGRLRAGRGTTVLDAGDGPGSITVADLPPDDDPFSVLVLAGHEWAGLSVPGRYRSLRLDGGQFVESPPARPPAGVRVPLAELHRRTLAALLAAGVEAPAAEAASSVLVDAERRGHRSHGVALLPTYLRRIEEGGIRAAARPRLTEAGPAVATVDAGGGLGQPAARLAADWCAAKAAEHGLAAVAVHDNNHVGMLAAYRHAFQRHQVVGFLLNTSGPSIAAPGAGGPTLGSNAICLVTPSAEGGEPFCVDLATGVVAAGKIRDALNRGVPVPPGWLQDASGAPTTDPGDLDRGGSIPLFGGYKGLCVTLLAEILAGAVAGRRVSPDVGKQRKHPEQVMGCSQLFIGLSARHLGPAGEPEALDGFVDRLRAAVLDGHATRPARPWFPDQPEEDHAAEADARGVEVPASVLAELGWGLP</sequence>
<evidence type="ECO:0008006" key="6">
    <source>
        <dbReference type="Google" id="ProtNLM"/>
    </source>
</evidence>
<dbReference type="SUPFAM" id="SSF52540">
    <property type="entry name" value="P-loop containing nucleoside triphosphate hydrolases"/>
    <property type="match status" value="1"/>
</dbReference>
<name>A0A5N6BR15_9ACTN</name>
<comment type="similarity">
    <text evidence="1">Belongs to the LDH2/MDH2 oxidoreductase family.</text>
</comment>
<dbReference type="InterPro" id="IPR043143">
    <property type="entry name" value="Mal/L-sulf/L-lact_DH-like_NADP"/>
</dbReference>
<dbReference type="AlphaFoldDB" id="A0A5N6BR15"/>
<keyword evidence="2" id="KW-0560">Oxidoreductase</keyword>
<evidence type="ECO:0000256" key="1">
    <source>
        <dbReference type="ARBA" id="ARBA00006056"/>
    </source>
</evidence>
<gene>
    <name evidence="4" type="ORF">FH610_023055</name>
</gene>
<dbReference type="Proteomes" id="UP000313066">
    <property type="component" value="Unassembled WGS sequence"/>
</dbReference>
<proteinExistence type="inferred from homology"/>
<dbReference type="Gene3D" id="1.10.1530.10">
    <property type="match status" value="1"/>
</dbReference>
<protein>
    <recommendedName>
        <fullName evidence="6">Ldh family oxidoreductase</fullName>
    </recommendedName>
</protein>
<reference evidence="4 5" key="1">
    <citation type="submission" date="2019-10" db="EMBL/GenBank/DDBJ databases">
        <title>Nonomuraea sp. nov., isolated from Phyllanthus amarus.</title>
        <authorList>
            <person name="Klykleung N."/>
            <person name="Tanasupawat S."/>
        </authorList>
    </citation>
    <scope>NUCLEOTIDE SEQUENCE [LARGE SCALE GENOMIC DNA]</scope>
    <source>
        <strain evidence="4 5">CR1-09</strain>
    </source>
</reference>
<keyword evidence="5" id="KW-1185">Reference proteome</keyword>
<dbReference type="InterPro" id="IPR027417">
    <property type="entry name" value="P-loop_NTPase"/>
</dbReference>
<organism evidence="4 5">
    <name type="scientific">Microbispora catharanthi</name>
    <dbReference type="NCBI Taxonomy" id="1712871"/>
    <lineage>
        <taxon>Bacteria</taxon>
        <taxon>Bacillati</taxon>
        <taxon>Actinomycetota</taxon>
        <taxon>Actinomycetes</taxon>
        <taxon>Streptosporangiales</taxon>
        <taxon>Streptosporangiaceae</taxon>
        <taxon>Microbispora</taxon>
    </lineage>
</organism>
<accession>A0A5N6BR15</accession>
<dbReference type="RefSeq" id="WP_139576706.1">
    <property type="nucleotide sequence ID" value="NZ_VDMA02000012.1"/>
</dbReference>
<dbReference type="Pfam" id="PF02615">
    <property type="entry name" value="Ldh_2"/>
    <property type="match status" value="1"/>
</dbReference>
<dbReference type="InterPro" id="IPR036111">
    <property type="entry name" value="Mal/L-sulfo/L-lacto_DH-like_sf"/>
</dbReference>